<reference evidence="2" key="1">
    <citation type="journal article" date="2011" name="MBio">
        <title>Novel metabolic attributes of the genus Cyanothece, comprising a group of unicellular nitrogen-fixing Cyanobacteria.</title>
        <authorList>
            <person name="Bandyopadhyay A."/>
            <person name="Elvitigala T."/>
            <person name="Welsh E."/>
            <person name="Stockel J."/>
            <person name="Liberton M."/>
            <person name="Min H."/>
            <person name="Sherman L.A."/>
            <person name="Pakrasi H.B."/>
        </authorList>
    </citation>
    <scope>NUCLEOTIDE SEQUENCE [LARGE SCALE GENOMIC DNA]</scope>
    <source>
        <strain evidence="2">PCC 7424</strain>
    </source>
</reference>
<dbReference type="eggNOG" id="ENOG5032S84">
    <property type="taxonomic scope" value="Bacteria"/>
</dbReference>
<sequence>MLKLTYTENGFHLERLSQSLEEWVNIRVMLALRSATPLYVEPSTAAFLLPIDVPYLTDLEKLIEKENGFLELSMSDEETVEVSLQGTWITSDPEDEEGVFICLLSDRTEFFLEKLWQEAHLGAFVVNE</sequence>
<accession>B7KL83</accession>
<dbReference type="InterPro" id="IPR054664">
    <property type="entry name" value="Alr0857-like"/>
</dbReference>
<dbReference type="RefSeq" id="WP_015956040.1">
    <property type="nucleotide sequence ID" value="NC_011729.1"/>
</dbReference>
<dbReference type="AlphaFoldDB" id="B7KL83"/>
<evidence type="ECO:0000313" key="2">
    <source>
        <dbReference type="Proteomes" id="UP000002384"/>
    </source>
</evidence>
<keyword evidence="2" id="KW-1185">Reference proteome</keyword>
<dbReference type="KEGG" id="cyc:PCC7424_4082"/>
<dbReference type="Proteomes" id="UP000002384">
    <property type="component" value="Chromosome"/>
</dbReference>
<dbReference type="EMBL" id="CP001291">
    <property type="protein sequence ID" value="ACK72455.1"/>
    <property type="molecule type" value="Genomic_DNA"/>
</dbReference>
<organism evidence="1 2">
    <name type="scientific">Gloeothece citriformis (strain PCC 7424)</name>
    <name type="common">Cyanothece sp. (strain PCC 7424)</name>
    <dbReference type="NCBI Taxonomy" id="65393"/>
    <lineage>
        <taxon>Bacteria</taxon>
        <taxon>Bacillati</taxon>
        <taxon>Cyanobacteriota</taxon>
        <taxon>Cyanophyceae</taxon>
        <taxon>Oscillatoriophycideae</taxon>
        <taxon>Chroococcales</taxon>
        <taxon>Aphanothecaceae</taxon>
        <taxon>Gloeothece</taxon>
        <taxon>Gloeothece citriformis</taxon>
    </lineage>
</organism>
<dbReference type="OrthoDB" id="530474at2"/>
<name>B7KL83_GLOC7</name>
<dbReference type="NCBIfam" id="NF045647">
    <property type="entry name" value="alr0857_fam"/>
    <property type="match status" value="1"/>
</dbReference>
<gene>
    <name evidence="1" type="ordered locus">PCC7424_4082</name>
</gene>
<dbReference type="HOGENOM" id="CLU_160064_0_0_3"/>
<evidence type="ECO:0000313" key="1">
    <source>
        <dbReference type="EMBL" id="ACK72455.1"/>
    </source>
</evidence>
<dbReference type="STRING" id="65393.PCC7424_4082"/>
<proteinExistence type="predicted"/>
<protein>
    <submittedName>
        <fullName evidence="1">Uncharacterized protein</fullName>
    </submittedName>
</protein>